<feature type="transmembrane region" description="Helical" evidence="1">
    <location>
        <begin position="108"/>
        <end position="127"/>
    </location>
</feature>
<feature type="transmembrane region" description="Helical" evidence="1">
    <location>
        <begin position="245"/>
        <end position="266"/>
    </location>
</feature>
<keyword evidence="3" id="KW-1185">Reference proteome</keyword>
<dbReference type="RefSeq" id="WP_220191729.1">
    <property type="nucleotide sequence ID" value="NZ_BNJF01000001.1"/>
</dbReference>
<dbReference type="AlphaFoldDB" id="A0A8J3HQV1"/>
<accession>A0A8J3HQV1</accession>
<name>A0A8J3HQV1_9CHLR</name>
<protein>
    <submittedName>
        <fullName evidence="2">Uncharacterized protein</fullName>
    </submittedName>
</protein>
<keyword evidence="1" id="KW-0812">Transmembrane</keyword>
<sequence>MDSHAFDQTPVQGDELSPDLQAVARSYRAQPVPHPSSAETAQLLHTLLTEAAFQTQEMRNESNDHLWHILVLARWRVYLLGQWFWMIGIVFLLAGIFLARFLTVPDLITLLILLLPLTSVLSLAYGLRTLSAGLRAVEASCPANFVQTGMGMGLALLAFDSLLGLAATLGFALANWAPFWHLLLAWLAPLLLLTAISLPLALLRSVRLAVLIGGGPWLLLGLLALNEQHGSGVTNVLFSLPQDPFSFSYHLVTILLSLLLLTVLFLSAPKWQRFCAF</sequence>
<proteinExistence type="predicted"/>
<dbReference type="Proteomes" id="UP000612362">
    <property type="component" value="Unassembled WGS sequence"/>
</dbReference>
<comment type="caution">
    <text evidence="2">The sequence shown here is derived from an EMBL/GenBank/DDBJ whole genome shotgun (WGS) entry which is preliminary data.</text>
</comment>
<feature type="transmembrane region" description="Helical" evidence="1">
    <location>
        <begin position="208"/>
        <end position="225"/>
    </location>
</feature>
<feature type="transmembrane region" description="Helical" evidence="1">
    <location>
        <begin position="83"/>
        <end position="102"/>
    </location>
</feature>
<evidence type="ECO:0000313" key="2">
    <source>
        <dbReference type="EMBL" id="GHO42152.1"/>
    </source>
</evidence>
<feature type="transmembrane region" description="Helical" evidence="1">
    <location>
        <begin position="154"/>
        <end position="173"/>
    </location>
</feature>
<keyword evidence="1" id="KW-1133">Transmembrane helix</keyword>
<reference evidence="2" key="1">
    <citation type="submission" date="2020-10" db="EMBL/GenBank/DDBJ databases">
        <title>Taxonomic study of unclassified bacteria belonging to the class Ktedonobacteria.</title>
        <authorList>
            <person name="Yabe S."/>
            <person name="Wang C.M."/>
            <person name="Zheng Y."/>
            <person name="Sakai Y."/>
            <person name="Cavaletti L."/>
            <person name="Monciardini P."/>
            <person name="Donadio S."/>
        </authorList>
    </citation>
    <scope>NUCLEOTIDE SEQUENCE</scope>
    <source>
        <strain evidence="2">SOSP1-1</strain>
    </source>
</reference>
<keyword evidence="1" id="KW-0472">Membrane</keyword>
<gene>
    <name evidence="2" type="ORF">KSX_03150</name>
</gene>
<dbReference type="EMBL" id="BNJF01000001">
    <property type="protein sequence ID" value="GHO42152.1"/>
    <property type="molecule type" value="Genomic_DNA"/>
</dbReference>
<evidence type="ECO:0000256" key="1">
    <source>
        <dbReference type="SAM" id="Phobius"/>
    </source>
</evidence>
<organism evidence="2 3">
    <name type="scientific">Ktedonospora formicarum</name>
    <dbReference type="NCBI Taxonomy" id="2778364"/>
    <lineage>
        <taxon>Bacteria</taxon>
        <taxon>Bacillati</taxon>
        <taxon>Chloroflexota</taxon>
        <taxon>Ktedonobacteria</taxon>
        <taxon>Ktedonobacterales</taxon>
        <taxon>Ktedonobacteraceae</taxon>
        <taxon>Ktedonospora</taxon>
    </lineage>
</organism>
<feature type="transmembrane region" description="Helical" evidence="1">
    <location>
        <begin position="179"/>
        <end position="201"/>
    </location>
</feature>
<evidence type="ECO:0000313" key="3">
    <source>
        <dbReference type="Proteomes" id="UP000612362"/>
    </source>
</evidence>